<dbReference type="VEuPathDB" id="FungiDB:SPRG_13970"/>
<dbReference type="RefSeq" id="XP_012209138.1">
    <property type="nucleotide sequence ID" value="XM_012353748.1"/>
</dbReference>
<gene>
    <name evidence="1" type="ORF">SPRG_13970</name>
</gene>
<keyword evidence="2" id="KW-1185">Reference proteome</keyword>
<protein>
    <recommendedName>
        <fullName evidence="3">Endonuclease/exonuclease/phosphatase domain-containing protein</fullName>
    </recommendedName>
</protein>
<evidence type="ECO:0000313" key="2">
    <source>
        <dbReference type="Proteomes" id="UP000030745"/>
    </source>
</evidence>
<dbReference type="STRING" id="695850.A0A067BNU1"/>
<evidence type="ECO:0000313" key="1">
    <source>
        <dbReference type="EMBL" id="KDO20144.1"/>
    </source>
</evidence>
<dbReference type="EMBL" id="KK583322">
    <property type="protein sequence ID" value="KDO20144.1"/>
    <property type="molecule type" value="Genomic_DNA"/>
</dbReference>
<proteinExistence type="predicted"/>
<reference evidence="1 2" key="1">
    <citation type="journal article" date="2013" name="PLoS Genet.">
        <title>Distinctive expansion of potential virulence genes in the genome of the oomycete fish pathogen Saprolegnia parasitica.</title>
        <authorList>
            <person name="Jiang R.H."/>
            <person name="de Bruijn I."/>
            <person name="Haas B.J."/>
            <person name="Belmonte R."/>
            <person name="Lobach L."/>
            <person name="Christie J."/>
            <person name="van den Ackerveken G."/>
            <person name="Bottin A."/>
            <person name="Bulone V."/>
            <person name="Diaz-Moreno S.M."/>
            <person name="Dumas B."/>
            <person name="Fan L."/>
            <person name="Gaulin E."/>
            <person name="Govers F."/>
            <person name="Grenville-Briggs L.J."/>
            <person name="Horner N.R."/>
            <person name="Levin J.Z."/>
            <person name="Mammella M."/>
            <person name="Meijer H.J."/>
            <person name="Morris P."/>
            <person name="Nusbaum C."/>
            <person name="Oome S."/>
            <person name="Phillips A.J."/>
            <person name="van Rooyen D."/>
            <person name="Rzeszutek E."/>
            <person name="Saraiva M."/>
            <person name="Secombes C.J."/>
            <person name="Seidl M.F."/>
            <person name="Snel B."/>
            <person name="Stassen J.H."/>
            <person name="Sykes S."/>
            <person name="Tripathy S."/>
            <person name="van den Berg H."/>
            <person name="Vega-Arreguin J.C."/>
            <person name="Wawra S."/>
            <person name="Young S.K."/>
            <person name="Zeng Q."/>
            <person name="Dieguez-Uribeondo J."/>
            <person name="Russ C."/>
            <person name="Tyler B.M."/>
            <person name="van West P."/>
        </authorList>
    </citation>
    <scope>NUCLEOTIDE SEQUENCE [LARGE SCALE GENOMIC DNA]</scope>
    <source>
        <strain evidence="1 2">CBS 223.65</strain>
    </source>
</reference>
<dbReference type="KEGG" id="spar:SPRG_13970"/>
<name>A0A067BNU1_SAPPC</name>
<sequence>MYEWLPSPACTKGGLWCTHAPITDLIQVHVPEPASELDIRYDLARGRCHDKVLYLHNMYAPAEREAFFAALPKRFEPDAVHIVGGDFNVILSEALDSFEPLPKNLQIVEQLLLWLRELRQVDAYRQDYPTTISLCTLAPRPSQHTSTPPDHSACTFELSTRVKPRTGPWRAPHWLAQLPVIIDECLDQIVYSVSIGPVATIAWSTTCTPGSAYCTVPASTPTEPPTRARA</sequence>
<dbReference type="Gene3D" id="3.60.10.10">
    <property type="entry name" value="Endonuclease/exonuclease/phosphatase"/>
    <property type="match status" value="1"/>
</dbReference>
<dbReference type="OrthoDB" id="78412at2759"/>
<organism evidence="1 2">
    <name type="scientific">Saprolegnia parasitica (strain CBS 223.65)</name>
    <dbReference type="NCBI Taxonomy" id="695850"/>
    <lineage>
        <taxon>Eukaryota</taxon>
        <taxon>Sar</taxon>
        <taxon>Stramenopiles</taxon>
        <taxon>Oomycota</taxon>
        <taxon>Saprolegniomycetes</taxon>
        <taxon>Saprolegniales</taxon>
        <taxon>Saprolegniaceae</taxon>
        <taxon>Saprolegnia</taxon>
    </lineage>
</organism>
<accession>A0A067BNU1</accession>
<dbReference type="GeneID" id="24135805"/>
<dbReference type="SUPFAM" id="SSF56219">
    <property type="entry name" value="DNase I-like"/>
    <property type="match status" value="1"/>
</dbReference>
<dbReference type="AlphaFoldDB" id="A0A067BNU1"/>
<dbReference type="Proteomes" id="UP000030745">
    <property type="component" value="Unassembled WGS sequence"/>
</dbReference>
<dbReference type="InterPro" id="IPR036691">
    <property type="entry name" value="Endo/exonu/phosph_ase_sf"/>
</dbReference>
<evidence type="ECO:0008006" key="3">
    <source>
        <dbReference type="Google" id="ProtNLM"/>
    </source>
</evidence>